<evidence type="ECO:0000256" key="1">
    <source>
        <dbReference type="SAM" id="Phobius"/>
    </source>
</evidence>
<dbReference type="RefSeq" id="WP_012948992.1">
    <property type="nucleotide sequence ID" value="NC_013757.1"/>
</dbReference>
<accession>D2S8I0</accession>
<gene>
    <name evidence="2" type="ordered locus">Gobs_2944</name>
</gene>
<organism evidence="2 3">
    <name type="scientific">Geodermatophilus obscurus (strain ATCC 25078 / DSM 43160 / JCM 3152 / CCUG 61914 / KCC A-0152 / KCTC 9177 / NBRC 13315 / NRRL B-3577 / G-20)</name>
    <dbReference type="NCBI Taxonomy" id="526225"/>
    <lineage>
        <taxon>Bacteria</taxon>
        <taxon>Bacillati</taxon>
        <taxon>Actinomycetota</taxon>
        <taxon>Actinomycetes</taxon>
        <taxon>Geodermatophilales</taxon>
        <taxon>Geodermatophilaceae</taxon>
        <taxon>Geodermatophilus</taxon>
    </lineage>
</organism>
<feature type="transmembrane region" description="Helical" evidence="1">
    <location>
        <begin position="91"/>
        <end position="108"/>
    </location>
</feature>
<keyword evidence="1" id="KW-0812">Transmembrane</keyword>
<protein>
    <submittedName>
        <fullName evidence="2">Uncharacterized protein</fullName>
    </submittedName>
</protein>
<evidence type="ECO:0000313" key="2">
    <source>
        <dbReference type="EMBL" id="ADB75561.1"/>
    </source>
</evidence>
<evidence type="ECO:0000313" key="3">
    <source>
        <dbReference type="Proteomes" id="UP000001382"/>
    </source>
</evidence>
<dbReference type="OrthoDB" id="3827100at2"/>
<feature type="transmembrane region" description="Helical" evidence="1">
    <location>
        <begin position="34"/>
        <end position="53"/>
    </location>
</feature>
<keyword evidence="1" id="KW-0472">Membrane</keyword>
<dbReference type="AlphaFoldDB" id="D2S8I0"/>
<reference evidence="3" key="2">
    <citation type="submission" date="2010-01" db="EMBL/GenBank/DDBJ databases">
        <title>The complete genome of Geodermatophilus obscurus DSM 43160.</title>
        <authorList>
            <consortium name="US DOE Joint Genome Institute (JGI-PGF)"/>
            <person name="Lucas S."/>
            <person name="Copeland A."/>
            <person name="Lapidus A."/>
            <person name="Glavina del Rio T."/>
            <person name="Dalin E."/>
            <person name="Tice H."/>
            <person name="Bruce D."/>
            <person name="Goodwin L."/>
            <person name="Pitluck S."/>
            <person name="Kyrpides N."/>
            <person name="Mavromatis K."/>
            <person name="Ivanova N."/>
            <person name="Munk A.C."/>
            <person name="Brettin T."/>
            <person name="Detter J.C."/>
            <person name="Han C."/>
            <person name="Larimer F."/>
            <person name="Land M."/>
            <person name="Hauser L."/>
            <person name="Markowitz V."/>
            <person name="Cheng J.-F."/>
            <person name="Hugenholtz P."/>
            <person name="Woyke T."/>
            <person name="Wu D."/>
            <person name="Jando M."/>
            <person name="Schneider S."/>
            <person name="Klenk H.-P."/>
            <person name="Eisen J.A."/>
        </authorList>
    </citation>
    <scope>NUCLEOTIDE SEQUENCE [LARGE SCALE GENOMIC DNA]</scope>
    <source>
        <strain evidence="3">ATCC 25078 / DSM 43160 / JCM 3152 / KCC A-0152 / KCTC 9177 / NBRC 13315 / NRRL B-3577 / G-20</strain>
    </source>
</reference>
<dbReference type="HOGENOM" id="CLU_112403_0_0_11"/>
<proteinExistence type="predicted"/>
<keyword evidence="1" id="KW-1133">Transmembrane helix</keyword>
<reference evidence="2 3" key="1">
    <citation type="journal article" date="2010" name="Stand. Genomic Sci.">
        <title>Complete genome sequence of Geodermatophilus obscurus type strain (G-20).</title>
        <authorList>
            <person name="Ivanova N."/>
            <person name="Sikorski J."/>
            <person name="Jando M."/>
            <person name="Munk C."/>
            <person name="Lapidus A."/>
            <person name="Glavina Del Rio T."/>
            <person name="Copeland A."/>
            <person name="Tice H."/>
            <person name="Cheng J.-F."/>
            <person name="Lucas S."/>
            <person name="Chen F."/>
            <person name="Nolan M."/>
            <person name="Bruce D."/>
            <person name="Goodwin L."/>
            <person name="Pitluck S."/>
            <person name="Mavromatis K."/>
            <person name="Mikhailova N."/>
            <person name="Pati A."/>
            <person name="Chen A."/>
            <person name="Palaniappan K."/>
            <person name="Land M."/>
            <person name="Hauser L."/>
            <person name="Chang Y.-J."/>
            <person name="Jeffries C.D."/>
            <person name="Meincke L."/>
            <person name="Brettin T."/>
            <person name="Detter J.C."/>
            <person name="Detter J.C."/>
            <person name="Rohde M."/>
            <person name="Goeker M."/>
            <person name="Bristow J."/>
            <person name="Eisen J.A."/>
            <person name="Markowitz V."/>
            <person name="Hugenholtz P."/>
            <person name="Kyrpides N.C."/>
            <person name="Klenk H.-P."/>
        </authorList>
    </citation>
    <scope>NUCLEOTIDE SEQUENCE [LARGE SCALE GENOMIC DNA]</scope>
    <source>
        <strain evidence="3">ATCC 25078 / DSM 43160 / JCM 3152 / KCC A-0152 / KCTC 9177 / NBRC 13315 / NRRL B-3577 / G-20</strain>
    </source>
</reference>
<dbReference type="Proteomes" id="UP000001382">
    <property type="component" value="Chromosome"/>
</dbReference>
<name>D2S8I0_GEOOG</name>
<keyword evidence="3" id="KW-1185">Reference proteome</keyword>
<dbReference type="EMBL" id="CP001867">
    <property type="protein sequence ID" value="ADB75561.1"/>
    <property type="molecule type" value="Genomic_DNA"/>
</dbReference>
<dbReference type="KEGG" id="gob:Gobs_2944"/>
<dbReference type="eggNOG" id="ENOG502ZMEI">
    <property type="taxonomic scope" value="Bacteria"/>
</dbReference>
<sequence length="207" mass="22065">MSWSIYRGLWWASLLGALAHGLLGALRHLSVAGLLLIGGGMAAQGTVYGWLVWGGGAAPHLRTRTLGAALSYPVLTLSVFGLALIQGWGSLVIAAALCLAGLPLRYRARSCAAREGPVAAQAREPVGPPATILTEDLGTAELCRAWQITSAALQRVAHPRPVQMLVELRVEYLDELERRDPQGLTRWLAEAPAATDPTPFFPATAER</sequence>